<sequence length="106" mass="12058">MRQYKYSMYNQEPKIKNPKRSTDVDGCQKMIKDVDGGKSGKAMPVDEHSNGTGQQHIPNTFFSNLYKQLDVHLYAQVAHQCEKEGEDNDDALEEEEMGEGYLAAKE</sequence>
<reference evidence="2 3" key="1">
    <citation type="submission" date="2014-06" db="EMBL/GenBank/DDBJ databases">
        <title>Evolutionary Origins and Diversification of the Mycorrhizal Mutualists.</title>
        <authorList>
            <consortium name="DOE Joint Genome Institute"/>
            <consortium name="Mycorrhizal Genomics Consortium"/>
            <person name="Kohler A."/>
            <person name="Kuo A."/>
            <person name="Nagy L.G."/>
            <person name="Floudas D."/>
            <person name="Copeland A."/>
            <person name="Barry K.W."/>
            <person name="Cichocki N."/>
            <person name="Veneault-Fourrey C."/>
            <person name="LaButti K."/>
            <person name="Lindquist E.A."/>
            <person name="Lipzen A."/>
            <person name="Lundell T."/>
            <person name="Morin E."/>
            <person name="Murat C."/>
            <person name="Riley R."/>
            <person name="Ohm R."/>
            <person name="Sun H."/>
            <person name="Tunlid A."/>
            <person name="Henrissat B."/>
            <person name="Grigoriev I.V."/>
            <person name="Hibbett D.S."/>
            <person name="Martin F."/>
        </authorList>
    </citation>
    <scope>NUCLEOTIDE SEQUENCE [LARGE SCALE GENOMIC DNA]</scope>
    <source>
        <strain evidence="2 3">SS14</strain>
    </source>
</reference>
<feature type="compositionally biased region" description="Acidic residues" evidence="1">
    <location>
        <begin position="84"/>
        <end position="98"/>
    </location>
</feature>
<evidence type="ECO:0000256" key="1">
    <source>
        <dbReference type="SAM" id="MobiDB-lite"/>
    </source>
</evidence>
<organism evidence="2 3">
    <name type="scientific">Sphaerobolus stellatus (strain SS14)</name>
    <dbReference type="NCBI Taxonomy" id="990650"/>
    <lineage>
        <taxon>Eukaryota</taxon>
        <taxon>Fungi</taxon>
        <taxon>Dikarya</taxon>
        <taxon>Basidiomycota</taxon>
        <taxon>Agaricomycotina</taxon>
        <taxon>Agaricomycetes</taxon>
        <taxon>Phallomycetidae</taxon>
        <taxon>Geastrales</taxon>
        <taxon>Sphaerobolaceae</taxon>
        <taxon>Sphaerobolus</taxon>
    </lineage>
</organism>
<keyword evidence="3" id="KW-1185">Reference proteome</keyword>
<dbReference type="AlphaFoldDB" id="A0A0C9U608"/>
<evidence type="ECO:0000313" key="2">
    <source>
        <dbReference type="EMBL" id="KIJ24547.1"/>
    </source>
</evidence>
<dbReference type="Proteomes" id="UP000054279">
    <property type="component" value="Unassembled WGS sequence"/>
</dbReference>
<accession>A0A0C9U608</accession>
<feature type="region of interest" description="Disordered" evidence="1">
    <location>
        <begin position="82"/>
        <end position="106"/>
    </location>
</feature>
<protein>
    <submittedName>
        <fullName evidence="2">Uncharacterized protein</fullName>
    </submittedName>
</protein>
<evidence type="ECO:0000313" key="3">
    <source>
        <dbReference type="Proteomes" id="UP000054279"/>
    </source>
</evidence>
<feature type="compositionally biased region" description="Basic and acidic residues" evidence="1">
    <location>
        <begin position="30"/>
        <end position="49"/>
    </location>
</feature>
<dbReference type="EMBL" id="KN837479">
    <property type="protein sequence ID" value="KIJ24547.1"/>
    <property type="molecule type" value="Genomic_DNA"/>
</dbReference>
<feature type="region of interest" description="Disordered" evidence="1">
    <location>
        <begin position="1"/>
        <end position="55"/>
    </location>
</feature>
<name>A0A0C9U608_SPHS4</name>
<dbReference type="HOGENOM" id="CLU_2224869_0_0_1"/>
<proteinExistence type="predicted"/>
<gene>
    <name evidence="2" type="ORF">M422DRAFT_274657</name>
</gene>